<dbReference type="AlphaFoldDB" id="A0A8K0DIG6"/>
<dbReference type="OrthoDB" id="6772967at2759"/>
<dbReference type="PANTHER" id="PTHR47326">
    <property type="entry name" value="TRANSPOSABLE ELEMENT TC3 TRANSPOSASE-LIKE PROTEIN"/>
    <property type="match status" value="1"/>
</dbReference>
<organism evidence="1 2">
    <name type="scientific">Ignelater luminosus</name>
    <name type="common">Cucubano</name>
    <name type="synonym">Pyrophorus luminosus</name>
    <dbReference type="NCBI Taxonomy" id="2038154"/>
    <lineage>
        <taxon>Eukaryota</taxon>
        <taxon>Metazoa</taxon>
        <taxon>Ecdysozoa</taxon>
        <taxon>Arthropoda</taxon>
        <taxon>Hexapoda</taxon>
        <taxon>Insecta</taxon>
        <taxon>Pterygota</taxon>
        <taxon>Neoptera</taxon>
        <taxon>Endopterygota</taxon>
        <taxon>Coleoptera</taxon>
        <taxon>Polyphaga</taxon>
        <taxon>Elateriformia</taxon>
        <taxon>Elateroidea</taxon>
        <taxon>Elateridae</taxon>
        <taxon>Agrypninae</taxon>
        <taxon>Pyrophorini</taxon>
        <taxon>Ignelater</taxon>
    </lineage>
</organism>
<name>A0A8K0DIG6_IGNLU</name>
<accession>A0A8K0DIG6</accession>
<dbReference type="Proteomes" id="UP000801492">
    <property type="component" value="Unassembled WGS sequence"/>
</dbReference>
<evidence type="ECO:0000313" key="2">
    <source>
        <dbReference type="Proteomes" id="UP000801492"/>
    </source>
</evidence>
<comment type="caution">
    <text evidence="1">The sequence shown here is derived from an EMBL/GenBank/DDBJ whole genome shotgun (WGS) entry which is preliminary data.</text>
</comment>
<sequence>MVLTTEEKVFIVEHYFRSYGNGRDNGLSLKQVSEKYRQEFNKVATSKSVMLAIVEKFRHTHSVLCQCKGSSGRRRTVFTNNNQGRVLDHVIQFPKRSLRRTAYKLNISETYTRRLFKSVGGYPCRIQIAQRTNVQEKFTVDEYESHIHLNGYINRQTTRILGFERPDVIVEKPLHSERATIWCAVSEHGIIGPYFVEDEDKHLVTINQQRYKENIITPFVRDLRNFCRERNLPVHRQ</sequence>
<dbReference type="Gene3D" id="3.30.420.10">
    <property type="entry name" value="Ribonuclease H-like superfamily/Ribonuclease H"/>
    <property type="match status" value="1"/>
</dbReference>
<keyword evidence="2" id="KW-1185">Reference proteome</keyword>
<dbReference type="GO" id="GO:0003676">
    <property type="term" value="F:nucleic acid binding"/>
    <property type="evidence" value="ECO:0007669"/>
    <property type="project" value="InterPro"/>
</dbReference>
<gene>
    <name evidence="1" type="ORF">ILUMI_02031</name>
</gene>
<evidence type="ECO:0000313" key="1">
    <source>
        <dbReference type="EMBL" id="KAF2904142.1"/>
    </source>
</evidence>
<protein>
    <recommendedName>
        <fullName evidence="3">DUF4817 domain-containing protein</fullName>
    </recommendedName>
</protein>
<dbReference type="EMBL" id="VTPC01000842">
    <property type="protein sequence ID" value="KAF2904142.1"/>
    <property type="molecule type" value="Genomic_DNA"/>
</dbReference>
<dbReference type="PANTHER" id="PTHR47326:SF1">
    <property type="entry name" value="HTH PSQ-TYPE DOMAIN-CONTAINING PROTEIN"/>
    <property type="match status" value="1"/>
</dbReference>
<proteinExistence type="predicted"/>
<evidence type="ECO:0008006" key="3">
    <source>
        <dbReference type="Google" id="ProtNLM"/>
    </source>
</evidence>
<dbReference type="InterPro" id="IPR036397">
    <property type="entry name" value="RNaseH_sf"/>
</dbReference>
<reference evidence="1" key="1">
    <citation type="submission" date="2019-08" db="EMBL/GenBank/DDBJ databases">
        <title>The genome of the North American firefly Photinus pyralis.</title>
        <authorList>
            <consortium name="Photinus pyralis genome working group"/>
            <person name="Fallon T.R."/>
            <person name="Sander Lower S.E."/>
            <person name="Weng J.-K."/>
        </authorList>
    </citation>
    <scope>NUCLEOTIDE SEQUENCE</scope>
    <source>
        <strain evidence="1">TRF0915ILg1</strain>
        <tissue evidence="1">Whole body</tissue>
    </source>
</reference>